<keyword evidence="1" id="KW-0812">Transmembrane</keyword>
<proteinExistence type="predicted"/>
<dbReference type="AlphaFoldDB" id="A0A6I4RVI3"/>
<accession>A0A6I4RVI3</accession>
<feature type="transmembrane region" description="Helical" evidence="1">
    <location>
        <begin position="12"/>
        <end position="38"/>
    </location>
</feature>
<gene>
    <name evidence="2" type="ORF">FNC33_05560</name>
</gene>
<evidence type="ECO:0000256" key="1">
    <source>
        <dbReference type="SAM" id="Phobius"/>
    </source>
</evidence>
<evidence type="ECO:0000313" key="2">
    <source>
        <dbReference type="EMBL" id="MWZ40012.1"/>
    </source>
</evidence>
<dbReference type="Proteomes" id="UP000469081">
    <property type="component" value="Unassembled WGS sequence"/>
</dbReference>
<comment type="caution">
    <text evidence="2">The sequence shown here is derived from an EMBL/GenBank/DDBJ whole genome shotgun (WGS) entry which is preliminary data.</text>
</comment>
<sequence length="468" mass="53445">MKNMKLKKSTKILGSSLVSVMIFSFVVLVTVSSLVYVVRFNLLGIKSLNQQEAVITAEQQYIHNIFAKNSIKLGKNNIGDYDFDNVLKSSLAIFSNTNVDVSLYNAQPTAISNNIIHKLFYKGNLKLTKDIIYKDLPKHSMINYNSEFIPINIPYIDITRMNSSEQFYRLNQEQQISDNQHGFIGVIEKEYDWILISLNNGKTQVISLSGLNIAGDYKINIGWQLSQGRWQLLLAIYDNQHLYIFKTALNDLINSFDKAILDLSTPIDIIDPPKDIVTLSWYYQDDNSQPSLAVLTKRNDSAGNTSIIVEDIEYNSFNNTYKTSIKDAINGLGKLGDNNIYVEAIDPSYTLAKSPLYVFVGDKLIVYNLANSNKNDTLIVLLQNIVKHKPIIVKKDLYEYYILTYSGDRYYQYKYTSNTNIISLANTVIYPEQKIENIVVRYGLKFIITNKNIYIDDFTNKQLSEIAT</sequence>
<keyword evidence="1" id="KW-0472">Membrane</keyword>
<name>A0A6I4RVI3_FRATU</name>
<organism evidence="2 3">
    <name type="scientific">Francisella tularensis</name>
    <dbReference type="NCBI Taxonomy" id="263"/>
    <lineage>
        <taxon>Bacteria</taxon>
        <taxon>Pseudomonadati</taxon>
        <taxon>Pseudomonadota</taxon>
        <taxon>Gammaproteobacteria</taxon>
        <taxon>Thiotrichales</taxon>
        <taxon>Francisellaceae</taxon>
        <taxon>Francisella</taxon>
    </lineage>
</organism>
<dbReference type="RefSeq" id="WP_003038306.1">
    <property type="nucleotide sequence ID" value="NZ_VJEZ01000006.1"/>
</dbReference>
<evidence type="ECO:0000313" key="3">
    <source>
        <dbReference type="Proteomes" id="UP000469081"/>
    </source>
</evidence>
<dbReference type="EMBL" id="VJEZ01000006">
    <property type="protein sequence ID" value="MWZ40012.1"/>
    <property type="molecule type" value="Genomic_DNA"/>
</dbReference>
<protein>
    <submittedName>
        <fullName evidence="2">Uncharacterized protein</fullName>
    </submittedName>
</protein>
<reference evidence="2 3" key="1">
    <citation type="submission" date="2019-06" db="EMBL/GenBank/DDBJ databases">
        <title>Phylogeography and genetic diversity of Francisella tularensis subsp. holarctica in France (1947-2018).</title>
        <authorList>
            <person name="Kevin M."/>
            <person name="Madani N."/>
            <person name="Maurin M."/>
        </authorList>
    </citation>
    <scope>NUCLEOTIDE SEQUENCE [LARGE SCALE GENOMIC DNA]</scope>
    <source>
        <strain evidence="2 3">ATCC 15482</strain>
    </source>
</reference>
<keyword evidence="1" id="KW-1133">Transmembrane helix</keyword>